<keyword evidence="5" id="KW-0029">Amino-acid transport</keyword>
<keyword evidence="4 8" id="KW-0067">ATP-binding</keyword>
<dbReference type="InterPro" id="IPR052156">
    <property type="entry name" value="BCAA_Transport_ATP-bd_LivF"/>
</dbReference>
<dbReference type="RefSeq" id="WP_319010594.1">
    <property type="nucleotide sequence ID" value="NZ_JAWJZF010000377.1"/>
</dbReference>
<keyword evidence="9" id="KW-1185">Reference proteome</keyword>
<sequence length="213" mass="22225">MDLAVRAGEALVLLGPNGAGKTTLCRVAAGLLRSAGGFVRVRGEDATRDAAVARARRGVRLTPEGRGIFAGLSIGDGLALHLPDAQDRDAVDARSPALAARRTVLAGSLSGGEQQLLALAAPLLQRPPAVLVADEPSLGLAPRVVDEVFRLLVELRGHGTASVLVEEKAAEALGPRARRPRSTRTRRYGGRTRGPAPAPVPRRMSVEAPRLAV</sequence>
<comment type="caution">
    <text evidence="8">The sequence shown here is derived from an EMBL/GenBank/DDBJ whole genome shotgun (WGS) entry which is preliminary data.</text>
</comment>
<evidence type="ECO:0000256" key="4">
    <source>
        <dbReference type="ARBA" id="ARBA00022840"/>
    </source>
</evidence>
<evidence type="ECO:0000259" key="7">
    <source>
        <dbReference type="PROSITE" id="PS50893"/>
    </source>
</evidence>
<dbReference type="InterPro" id="IPR027417">
    <property type="entry name" value="P-loop_NTPase"/>
</dbReference>
<dbReference type="PANTHER" id="PTHR43820:SF6">
    <property type="entry name" value="ABC TRANSPORTER ATP-BINDING PROTEIN"/>
    <property type="match status" value="1"/>
</dbReference>
<dbReference type="PANTHER" id="PTHR43820">
    <property type="entry name" value="HIGH-AFFINITY BRANCHED-CHAIN AMINO ACID TRANSPORT ATP-BINDING PROTEIN LIVF"/>
    <property type="match status" value="1"/>
</dbReference>
<evidence type="ECO:0000256" key="3">
    <source>
        <dbReference type="ARBA" id="ARBA00022741"/>
    </source>
</evidence>
<gene>
    <name evidence="8" type="ORF">R2363_19125</name>
</gene>
<dbReference type="Gene3D" id="3.40.50.300">
    <property type="entry name" value="P-loop containing nucleotide triphosphate hydrolases"/>
    <property type="match status" value="1"/>
</dbReference>
<reference evidence="8 9" key="1">
    <citation type="submission" date="2023-10" db="EMBL/GenBank/DDBJ databases">
        <authorList>
            <person name="Wang X.X."/>
        </authorList>
    </citation>
    <scope>NUCLEOTIDE SEQUENCE [LARGE SCALE GENOMIC DNA]</scope>
    <source>
        <strain evidence="8 9">NBRC 12816</strain>
    </source>
</reference>
<feature type="domain" description="ABC transporter" evidence="7">
    <location>
        <begin position="1"/>
        <end position="213"/>
    </location>
</feature>
<feature type="region of interest" description="Disordered" evidence="6">
    <location>
        <begin position="173"/>
        <end position="213"/>
    </location>
</feature>
<organism evidence="8 9">
    <name type="scientific">Streptomyces roseolus</name>
    <dbReference type="NCBI Taxonomy" id="67358"/>
    <lineage>
        <taxon>Bacteria</taxon>
        <taxon>Bacillati</taxon>
        <taxon>Actinomycetota</taxon>
        <taxon>Actinomycetes</taxon>
        <taxon>Kitasatosporales</taxon>
        <taxon>Streptomycetaceae</taxon>
        <taxon>Streptomyces</taxon>
    </lineage>
</organism>
<proteinExistence type="inferred from homology"/>
<dbReference type="PROSITE" id="PS50893">
    <property type="entry name" value="ABC_TRANSPORTER_2"/>
    <property type="match status" value="1"/>
</dbReference>
<dbReference type="InterPro" id="IPR003593">
    <property type="entry name" value="AAA+_ATPase"/>
</dbReference>
<dbReference type="EMBL" id="JAWJZF010000377">
    <property type="protein sequence ID" value="MDX2294280.1"/>
    <property type="molecule type" value="Genomic_DNA"/>
</dbReference>
<accession>A0ABU4KA87</accession>
<evidence type="ECO:0000256" key="6">
    <source>
        <dbReference type="SAM" id="MobiDB-lite"/>
    </source>
</evidence>
<keyword evidence="3" id="KW-0547">Nucleotide-binding</keyword>
<dbReference type="Pfam" id="PF00005">
    <property type="entry name" value="ABC_tran"/>
    <property type="match status" value="1"/>
</dbReference>
<dbReference type="GO" id="GO:0005524">
    <property type="term" value="F:ATP binding"/>
    <property type="evidence" value="ECO:0007669"/>
    <property type="project" value="UniProtKB-KW"/>
</dbReference>
<evidence type="ECO:0000313" key="9">
    <source>
        <dbReference type="Proteomes" id="UP001278571"/>
    </source>
</evidence>
<dbReference type="Proteomes" id="UP001278571">
    <property type="component" value="Unassembled WGS sequence"/>
</dbReference>
<evidence type="ECO:0000256" key="1">
    <source>
        <dbReference type="ARBA" id="ARBA00005417"/>
    </source>
</evidence>
<evidence type="ECO:0000256" key="2">
    <source>
        <dbReference type="ARBA" id="ARBA00022448"/>
    </source>
</evidence>
<name>A0ABU4KA87_9ACTN</name>
<keyword evidence="2" id="KW-0813">Transport</keyword>
<comment type="similarity">
    <text evidence="1">Belongs to the ABC transporter superfamily.</text>
</comment>
<evidence type="ECO:0000256" key="5">
    <source>
        <dbReference type="ARBA" id="ARBA00022970"/>
    </source>
</evidence>
<dbReference type="SUPFAM" id="SSF52540">
    <property type="entry name" value="P-loop containing nucleoside triphosphate hydrolases"/>
    <property type="match status" value="1"/>
</dbReference>
<protein>
    <submittedName>
        <fullName evidence="8">ATP-binding cassette domain-containing protein</fullName>
    </submittedName>
</protein>
<dbReference type="InterPro" id="IPR003439">
    <property type="entry name" value="ABC_transporter-like_ATP-bd"/>
</dbReference>
<dbReference type="SMART" id="SM00382">
    <property type="entry name" value="AAA"/>
    <property type="match status" value="1"/>
</dbReference>
<evidence type="ECO:0000313" key="8">
    <source>
        <dbReference type="EMBL" id="MDX2294280.1"/>
    </source>
</evidence>
<feature type="compositionally biased region" description="Basic residues" evidence="6">
    <location>
        <begin position="176"/>
        <end position="190"/>
    </location>
</feature>